<evidence type="ECO:0000313" key="1">
    <source>
        <dbReference type="EMBL" id="KXU80528.1"/>
    </source>
</evidence>
<keyword evidence="1" id="KW-0969">Cilium</keyword>
<dbReference type="Proteomes" id="UP000078435">
    <property type="component" value="Unassembled WGS sequence"/>
</dbReference>
<keyword evidence="1" id="KW-0966">Cell projection</keyword>
<sequence length="396" mass="44840">MTAHQFTPRFYAQFQCIGDQCEDNCCHGWHINIDKKTYRHYLAHPDPLIQHIAADSLTQIRRSNEEWASIDLDDTGHCPFLSEGLCQIHKRAGAQDLSLTCQSYPRVSNRLGSHHKLSLALSCPEACRQVLLDPAAMVMEVTPFNGYYKEQILPPRIEQLHNHILDVLLASGMSVEEKLWVIGLLIHRDPAPLSHDAFLAQIGQLVAAGQLSAAFAQLPFISQVQWSALHHLTCLQVVNAGARAGRGLATMQRCLEQIQRLLSGDFNTGQLAQLHEIWHHQVAPFLAARPHILHNYLVYYVYHHNFPYHPERTPQQCYQLLVADYFLLRSYLCLLAMENKLSEQDIVDLFYSYHSLRQHNGDYEAAIARVLSEGGEHNDVALYALLQTAVAPDSAM</sequence>
<organism evidence="1 2">
    <name type="scientific">Aeromonas enteropelogenes</name>
    <name type="common">Aeromonas trota</name>
    <dbReference type="NCBI Taxonomy" id="29489"/>
    <lineage>
        <taxon>Bacteria</taxon>
        <taxon>Pseudomonadati</taxon>
        <taxon>Pseudomonadota</taxon>
        <taxon>Gammaproteobacteria</taxon>
        <taxon>Aeromonadales</taxon>
        <taxon>Aeromonadaceae</taxon>
        <taxon>Aeromonas</taxon>
    </lineage>
</organism>
<dbReference type="EMBL" id="JMGO02000003">
    <property type="protein sequence ID" value="KXU80528.1"/>
    <property type="molecule type" value="Genomic_DNA"/>
</dbReference>
<gene>
    <name evidence="1" type="ORF">LCR_10525</name>
</gene>
<accession>A0A175VJS9</accession>
<protein>
    <submittedName>
        <fullName evidence="1">Flagellar protein</fullName>
    </submittedName>
</protein>
<dbReference type="OrthoDB" id="86584at2"/>
<dbReference type="RefSeq" id="WP_061475743.1">
    <property type="nucleotide sequence ID" value="NZ_JMGO02000003.1"/>
</dbReference>
<evidence type="ECO:0000313" key="2">
    <source>
        <dbReference type="Proteomes" id="UP000078435"/>
    </source>
</evidence>
<proteinExistence type="predicted"/>
<dbReference type="AlphaFoldDB" id="A0A175VJS9"/>
<reference evidence="1 2" key="1">
    <citation type="submission" date="2016-02" db="EMBL/GenBank/DDBJ databases">
        <title>Draft genome sequence of Aeromonas trota strain 1999lcr isolated from cerebrospinal fluid (CSF).</title>
        <authorList>
            <person name="Dallagassa C.B."/>
            <person name="Prediger K.C."/>
            <person name="Weiss V.A."/>
            <person name="Assis F.E."/>
            <person name="Baura V."/>
            <person name="Cruz L.M."/>
            <person name="Souza E.M."/>
            <person name="Pedrosa F.O."/>
            <person name="Fadel-Picheth C.M."/>
        </authorList>
    </citation>
    <scope>NUCLEOTIDE SEQUENCE [LARGE SCALE GENOMIC DNA]</scope>
    <source>
        <strain evidence="1 2">1999lcr</strain>
    </source>
</reference>
<comment type="caution">
    <text evidence="1">The sequence shown here is derived from an EMBL/GenBank/DDBJ whole genome shotgun (WGS) entry which is preliminary data.</text>
</comment>
<name>A0A175VJS9_AEREN</name>
<dbReference type="NCBIfam" id="NF038110">
    <property type="entry name" value="Lys_methyl_FliB"/>
    <property type="match status" value="1"/>
</dbReference>
<keyword evidence="1" id="KW-0282">Flagellum</keyword>